<comment type="similarity">
    <text evidence="3">In the N-terminal section; belongs to the DHNA family.</text>
</comment>
<dbReference type="PROSITE" id="PS00794">
    <property type="entry name" value="HPPK"/>
    <property type="match status" value="1"/>
</dbReference>
<dbReference type="Pfam" id="PF02152">
    <property type="entry name" value="FolB"/>
    <property type="match status" value="1"/>
</dbReference>
<dbReference type="EC" id="2.7.6.3" evidence="9"/>
<dbReference type="RefSeq" id="WP_115792000.1">
    <property type="nucleotide sequence ID" value="NZ_QSLN01000002.1"/>
</dbReference>
<keyword evidence="12" id="KW-1185">Reference proteome</keyword>
<dbReference type="AlphaFoldDB" id="A0A3D8P6N6"/>
<dbReference type="NCBIfam" id="TIGR01498">
    <property type="entry name" value="folK"/>
    <property type="match status" value="1"/>
</dbReference>
<dbReference type="GO" id="GO:0016301">
    <property type="term" value="F:kinase activity"/>
    <property type="evidence" value="ECO:0007669"/>
    <property type="project" value="UniProtKB-KW"/>
</dbReference>
<evidence type="ECO:0000256" key="8">
    <source>
        <dbReference type="ARBA" id="ARBA00022909"/>
    </source>
</evidence>
<dbReference type="EC" id="4.1.2.25" evidence="9"/>
<dbReference type="Pfam" id="PF01288">
    <property type="entry name" value="HPPK"/>
    <property type="match status" value="1"/>
</dbReference>
<evidence type="ECO:0000256" key="6">
    <source>
        <dbReference type="ARBA" id="ARBA00022777"/>
    </source>
</evidence>
<dbReference type="GO" id="GO:0003848">
    <property type="term" value="F:2-amino-4-hydroxy-6-hydroxymethyldihydropteridine diphosphokinase activity"/>
    <property type="evidence" value="ECO:0007669"/>
    <property type="project" value="UniProtKB-EC"/>
</dbReference>
<protein>
    <recommendedName>
        <fullName evidence="9">Bifunctional folate synthesis protein</fullName>
    </recommendedName>
    <domain>
        <recommendedName>
            <fullName evidence="9">Dihydroneopterin aldolase</fullName>
            <shortName evidence="9">DHNA</shortName>
            <ecNumber evidence="9">4.1.2.25</ecNumber>
        </recommendedName>
        <alternativeName>
            <fullName evidence="9">7,8-dihydroneopterin aldolase</fullName>
        </alternativeName>
    </domain>
    <domain>
        <recommendedName>
            <fullName evidence="9">2-amino-4-hydroxy-6-hydroxymethyldihydropteridine pyrophosphokinase</fullName>
            <ecNumber evidence="9">2.7.6.3</ecNumber>
        </recommendedName>
        <alternativeName>
            <fullName evidence="9">6-hydroxymethyl-7,8-dihydropterin pyrophosphokinase</fullName>
            <shortName evidence="9">PPPK</shortName>
        </alternativeName>
        <alternativeName>
            <fullName evidence="9">7,8-dihydro-6-hydroxymethylpterin pyrophosphokinase</fullName>
            <shortName evidence="9">HPPK</shortName>
        </alternativeName>
    </domain>
</protein>
<evidence type="ECO:0000313" key="12">
    <source>
        <dbReference type="Proteomes" id="UP000256329"/>
    </source>
</evidence>
<dbReference type="PANTHER" id="PTHR43071">
    <property type="entry name" value="2-AMINO-4-HYDROXY-6-HYDROXYMETHYLDIHYDROPTERIDINE PYROPHOSPHOKINASE"/>
    <property type="match status" value="1"/>
</dbReference>
<evidence type="ECO:0000256" key="2">
    <source>
        <dbReference type="ARBA" id="ARBA00005051"/>
    </source>
</evidence>
<evidence type="ECO:0000256" key="7">
    <source>
        <dbReference type="ARBA" id="ARBA00022840"/>
    </source>
</evidence>
<dbReference type="NCBIfam" id="TIGR00525">
    <property type="entry name" value="folB"/>
    <property type="match status" value="1"/>
</dbReference>
<comment type="catalytic activity">
    <reaction evidence="9">
        <text>7,8-dihydroneopterin = 6-hydroxymethyl-7,8-dihydropterin + glycolaldehyde</text>
        <dbReference type="Rhea" id="RHEA:10540"/>
        <dbReference type="ChEBI" id="CHEBI:17001"/>
        <dbReference type="ChEBI" id="CHEBI:17071"/>
        <dbReference type="ChEBI" id="CHEBI:44841"/>
        <dbReference type="EC" id="4.1.2.25"/>
    </reaction>
</comment>
<dbReference type="EMBL" id="QSLN01000002">
    <property type="protein sequence ID" value="RDV84257.1"/>
    <property type="molecule type" value="Genomic_DNA"/>
</dbReference>
<comment type="catalytic activity">
    <reaction evidence="1">
        <text>6-hydroxymethyl-7,8-dihydropterin + ATP = (7,8-dihydropterin-6-yl)methyl diphosphate + AMP + H(+)</text>
        <dbReference type="Rhea" id="RHEA:11412"/>
        <dbReference type="ChEBI" id="CHEBI:15378"/>
        <dbReference type="ChEBI" id="CHEBI:30616"/>
        <dbReference type="ChEBI" id="CHEBI:44841"/>
        <dbReference type="ChEBI" id="CHEBI:72950"/>
        <dbReference type="ChEBI" id="CHEBI:456215"/>
        <dbReference type="EC" id="2.7.6.3"/>
    </reaction>
</comment>
<dbReference type="InterPro" id="IPR000550">
    <property type="entry name" value="Hppk"/>
</dbReference>
<dbReference type="InterPro" id="IPR035907">
    <property type="entry name" value="Hppk_sf"/>
</dbReference>
<keyword evidence="4 11" id="KW-0808">Transferase</keyword>
<dbReference type="InterPro" id="IPR006156">
    <property type="entry name" value="Dihydroneopterin_aldolase"/>
</dbReference>
<sequence>MHDKIYLEGLLFPGRHGVSPEEQTYSQNFRLDVELYLDLRPAGEKDELHLTVNYQEAYRVVEEVVSRRSFLLLEALAEAVAERLLSFFPLLRRVRVRVEKPGAPLPGYFERVGVEINRSRKVKPAKALVGLGSNLGDKRRNLKAALAALSKTPGVRLERVAPLYRSAPWGRTDQPDFFNTVALISTFLSPFSLLASLLKIEKELGRRRESEERWGPRPIDLDLLLYEDLAVETEELVLPHPRLTERAFVVAPLADLVPELELPNGKRAIDWAEKLGREQEIERVEGYGWERD</sequence>
<reference evidence="11 12" key="1">
    <citation type="submission" date="2018-08" db="EMBL/GenBank/DDBJ databases">
        <title>Form III RuBisCO-mediated autotrophy in Thermodesulfobium bacteria.</title>
        <authorList>
            <person name="Toshchakov S.V."/>
            <person name="Kublanov I.V."/>
            <person name="Frolov E."/>
            <person name="Bonch-Osmolovskaya E.A."/>
            <person name="Tourova T.P."/>
            <person name="Chernych N.A."/>
            <person name="Lebedinsky A.V."/>
        </authorList>
    </citation>
    <scope>NUCLEOTIDE SEQUENCE [LARGE SCALE GENOMIC DNA]</scope>
    <source>
        <strain evidence="11 12">SR</strain>
    </source>
</reference>
<keyword evidence="7" id="KW-0067">ATP-binding</keyword>
<dbReference type="GO" id="GO:0046656">
    <property type="term" value="P:folic acid biosynthetic process"/>
    <property type="evidence" value="ECO:0007669"/>
    <property type="project" value="UniProtKB-UniRule"/>
</dbReference>
<dbReference type="InterPro" id="IPR006157">
    <property type="entry name" value="FolB_dom"/>
</dbReference>
<dbReference type="SMART" id="SM00905">
    <property type="entry name" value="FolB"/>
    <property type="match status" value="1"/>
</dbReference>
<dbReference type="PANTHER" id="PTHR43071:SF1">
    <property type="entry name" value="2-AMINO-4-HYDROXY-6-HYDROXYMETHYLDIHYDROPTERIDINE PYROPHOSPHOKINASE"/>
    <property type="match status" value="1"/>
</dbReference>
<dbReference type="GO" id="GO:0005524">
    <property type="term" value="F:ATP binding"/>
    <property type="evidence" value="ECO:0007669"/>
    <property type="project" value="UniProtKB-KW"/>
</dbReference>
<evidence type="ECO:0000259" key="10">
    <source>
        <dbReference type="PROSITE" id="PS00794"/>
    </source>
</evidence>
<evidence type="ECO:0000256" key="5">
    <source>
        <dbReference type="ARBA" id="ARBA00022741"/>
    </source>
</evidence>
<comment type="caution">
    <text evidence="11">The sequence shown here is derived from an EMBL/GenBank/DDBJ whole genome shotgun (WGS) entry which is preliminary data.</text>
</comment>
<comment type="similarity">
    <text evidence="9">Belongs to the DHNA family.</text>
</comment>
<dbReference type="CDD" id="cd00534">
    <property type="entry name" value="DHNA_DHNTPE"/>
    <property type="match status" value="1"/>
</dbReference>
<evidence type="ECO:0000256" key="1">
    <source>
        <dbReference type="ARBA" id="ARBA00000198"/>
    </source>
</evidence>
<dbReference type="InterPro" id="IPR043133">
    <property type="entry name" value="GTP-CH-I_C/QueF"/>
</dbReference>
<proteinExistence type="inferred from homology"/>
<comment type="pathway">
    <text evidence="2">Cofactor biosynthesis; tetrahydrofolate biosynthesis; 2-amino-4-hydroxy-6-hydroxymethyl-7,8-dihydropteridine diphosphate from 7,8-dihydroneopterin triphosphate: step 4/4.</text>
</comment>
<feature type="domain" description="7,8-dihydro-6-hydroxymethylpterin-pyrophosphokinase" evidence="10">
    <location>
        <begin position="213"/>
        <end position="224"/>
    </location>
</feature>
<keyword evidence="8 9" id="KW-0289">Folate biosynthesis</keyword>
<name>A0A3D8P6N6_9THEO</name>
<evidence type="ECO:0000256" key="9">
    <source>
        <dbReference type="RuleBase" id="RU362079"/>
    </source>
</evidence>
<evidence type="ECO:0000313" key="11">
    <source>
        <dbReference type="EMBL" id="RDV84257.1"/>
    </source>
</evidence>
<dbReference type="UniPathway" id="UPA00077">
    <property type="reaction ID" value="UER00154"/>
</dbReference>
<evidence type="ECO:0000256" key="3">
    <source>
        <dbReference type="ARBA" id="ARBA00009640"/>
    </source>
</evidence>
<organism evidence="11 12">
    <name type="scientific">Ammonifex thiophilus</name>
    <dbReference type="NCBI Taxonomy" id="444093"/>
    <lineage>
        <taxon>Bacteria</taxon>
        <taxon>Bacillati</taxon>
        <taxon>Bacillota</taxon>
        <taxon>Clostridia</taxon>
        <taxon>Thermoanaerobacterales</taxon>
        <taxon>Thermoanaerobacteraceae</taxon>
        <taxon>Ammonifex</taxon>
    </lineage>
</organism>
<accession>A0A3D8P6N6</accession>
<keyword evidence="6 11" id="KW-0418">Kinase</keyword>
<dbReference type="CDD" id="cd00483">
    <property type="entry name" value="HPPK"/>
    <property type="match status" value="1"/>
</dbReference>
<dbReference type="SUPFAM" id="SSF55083">
    <property type="entry name" value="6-hydroxymethyl-7,8-dihydropterin pyrophosphokinase, HPPK"/>
    <property type="match status" value="1"/>
</dbReference>
<dbReference type="Gene3D" id="3.30.1130.10">
    <property type="match status" value="1"/>
</dbReference>
<dbReference type="Proteomes" id="UP000256329">
    <property type="component" value="Unassembled WGS sequence"/>
</dbReference>
<dbReference type="OrthoDB" id="9808041at2"/>
<dbReference type="GO" id="GO:0004150">
    <property type="term" value="F:dihydroneopterin aldolase activity"/>
    <property type="evidence" value="ECO:0007669"/>
    <property type="project" value="UniProtKB-UniRule"/>
</dbReference>
<evidence type="ECO:0000256" key="4">
    <source>
        <dbReference type="ARBA" id="ARBA00022679"/>
    </source>
</evidence>
<dbReference type="NCBIfam" id="TIGR00526">
    <property type="entry name" value="folB_dom"/>
    <property type="match status" value="1"/>
</dbReference>
<dbReference type="SUPFAM" id="SSF55620">
    <property type="entry name" value="Tetrahydrobiopterin biosynthesis enzymes-like"/>
    <property type="match status" value="1"/>
</dbReference>
<dbReference type="Gene3D" id="3.30.70.560">
    <property type="entry name" value="7,8-Dihydro-6-hydroxymethylpterin-pyrophosphokinase HPPK"/>
    <property type="match status" value="1"/>
</dbReference>
<comment type="function">
    <text evidence="9">Catalyzes the conversion of 7,8-dihydroneopterin to 6-hydroxymethyl-7,8-dihydropterin.</text>
</comment>
<dbReference type="GO" id="GO:0046654">
    <property type="term" value="P:tetrahydrofolate biosynthetic process"/>
    <property type="evidence" value="ECO:0007669"/>
    <property type="project" value="UniProtKB-UniRule"/>
</dbReference>
<gene>
    <name evidence="11" type="primary">folK</name>
    <name evidence="11" type="ORF">DXX99_02810</name>
</gene>
<keyword evidence="9" id="KW-0456">Lyase</keyword>
<keyword evidence="5" id="KW-0547">Nucleotide-binding</keyword>
<comment type="pathway">
    <text evidence="9">Cofactor biosynthesis; tetrahydrofolate biosynthesis; 2-amino-4-hydroxy-6-hydroxymethyl-7,8-dihydropteridine diphosphate from 7,8-dihydroneopterin triphosphate: step 3/4.</text>
</comment>